<accession>A0A1L3FI31</accession>
<protein>
    <submittedName>
        <fullName evidence="1">Uncharacterized protein</fullName>
    </submittedName>
</protein>
<evidence type="ECO:0000313" key="2">
    <source>
        <dbReference type="Proteomes" id="UP000181962"/>
    </source>
</evidence>
<dbReference type="AlphaFoldDB" id="A0A1L3FI31"/>
<gene>
    <name evidence="1" type="ORF">BKD09_31860</name>
</gene>
<name>A0A1L3FI31_BRAJP</name>
<dbReference type="EMBL" id="CP017637">
    <property type="protein sequence ID" value="APG12948.1"/>
    <property type="molecule type" value="Genomic_DNA"/>
</dbReference>
<dbReference type="Proteomes" id="UP000181962">
    <property type="component" value="Chromosome"/>
</dbReference>
<reference evidence="1 2" key="1">
    <citation type="submission" date="2016-11" db="EMBL/GenBank/DDBJ databases">
        <title>Complete Genome Sequence of Bradyrhizobium sp. strain J5, an isolated from soybean nodule in Hokkaido.</title>
        <authorList>
            <person name="Kanehara K."/>
        </authorList>
    </citation>
    <scope>NUCLEOTIDE SEQUENCE [LARGE SCALE GENOMIC DNA]</scope>
    <source>
        <strain evidence="1 2">J5</strain>
    </source>
</reference>
<proteinExistence type="predicted"/>
<sequence length="80" mass="8294">MRASEATQGGQARFGDPAIGCKPASAMRAGNSAITASRSVLSMACQRAISGKVRPQPKHSLVLGSIMQTATHGVSLLMWP</sequence>
<evidence type="ECO:0000313" key="1">
    <source>
        <dbReference type="EMBL" id="APG12948.1"/>
    </source>
</evidence>
<organism evidence="1 2">
    <name type="scientific">Bradyrhizobium japonicum</name>
    <dbReference type="NCBI Taxonomy" id="375"/>
    <lineage>
        <taxon>Bacteria</taxon>
        <taxon>Pseudomonadati</taxon>
        <taxon>Pseudomonadota</taxon>
        <taxon>Alphaproteobacteria</taxon>
        <taxon>Hyphomicrobiales</taxon>
        <taxon>Nitrobacteraceae</taxon>
        <taxon>Bradyrhizobium</taxon>
    </lineage>
</organism>